<feature type="transmembrane region" description="Helical" evidence="1">
    <location>
        <begin position="77"/>
        <end position="99"/>
    </location>
</feature>
<keyword evidence="1" id="KW-1133">Transmembrane helix</keyword>
<feature type="transmembrane region" description="Helical" evidence="1">
    <location>
        <begin position="105"/>
        <end position="123"/>
    </location>
</feature>
<feature type="transmembrane region" description="Helical" evidence="1">
    <location>
        <begin position="164"/>
        <end position="182"/>
    </location>
</feature>
<feature type="transmembrane region" description="Helical" evidence="1">
    <location>
        <begin position="48"/>
        <end position="65"/>
    </location>
</feature>
<dbReference type="RefSeq" id="WP_047192676.1">
    <property type="nucleotide sequence ID" value="NZ_LCYG01000127.1"/>
</dbReference>
<accession>A0A0H1R3T5</accession>
<comment type="caution">
    <text evidence="2">The sequence shown here is derived from an EMBL/GenBank/DDBJ whole genome shotgun (WGS) entry which is preliminary data.</text>
</comment>
<gene>
    <name evidence="2" type="ORF">AA309_29720</name>
</gene>
<dbReference type="AlphaFoldDB" id="A0A0H1R3T5"/>
<sequence>MAGSSEHSGGLRGGRWRIAMWATAAFLLLLPLIAMQFTNEVNWDETDFIVFGAMLAVACGTYELAARMTGNSAYRAAVGIAVAAAFILVWMNLAVGIIGTEDNPANLMFGGVLVVGIVGATIARFQPDGMARALSATALAQMLAAVIVLVTVRHQSPINPAPEILGLNGFFAALWLISAWLFRKAAREQTPAGAAP</sequence>
<protein>
    <submittedName>
        <fullName evidence="2">Uncharacterized protein</fullName>
    </submittedName>
</protein>
<feature type="transmembrane region" description="Helical" evidence="1">
    <location>
        <begin position="130"/>
        <end position="152"/>
    </location>
</feature>
<keyword evidence="1" id="KW-0472">Membrane</keyword>
<keyword evidence="1" id="KW-0812">Transmembrane</keyword>
<keyword evidence="3" id="KW-1185">Reference proteome</keyword>
<organism evidence="2 3">
    <name type="scientific">Microvirga vignae</name>
    <dbReference type="NCBI Taxonomy" id="1225564"/>
    <lineage>
        <taxon>Bacteria</taxon>
        <taxon>Pseudomonadati</taxon>
        <taxon>Pseudomonadota</taxon>
        <taxon>Alphaproteobacteria</taxon>
        <taxon>Hyphomicrobiales</taxon>
        <taxon>Methylobacteriaceae</taxon>
        <taxon>Microvirga</taxon>
    </lineage>
</organism>
<feature type="transmembrane region" description="Helical" evidence="1">
    <location>
        <begin position="18"/>
        <end position="36"/>
    </location>
</feature>
<dbReference type="Proteomes" id="UP000035489">
    <property type="component" value="Unassembled WGS sequence"/>
</dbReference>
<dbReference type="OrthoDB" id="9813621at2"/>
<proteinExistence type="predicted"/>
<reference evidence="2 3" key="1">
    <citation type="submission" date="2015-05" db="EMBL/GenBank/DDBJ databases">
        <title>Draft genome sequence of Microvirga vignae strain BR3299, a novel nitrogen fixing bacteria isolated from Brazil semi-aired region.</title>
        <authorList>
            <person name="Zilli J.E."/>
            <person name="Passos S.R."/>
            <person name="Leite J."/>
            <person name="Baldani J.I."/>
            <person name="Xavier G.R."/>
            <person name="Rumjaneck N.G."/>
            <person name="Simoes-Araujo J.L."/>
        </authorList>
    </citation>
    <scope>NUCLEOTIDE SEQUENCE [LARGE SCALE GENOMIC DNA]</scope>
    <source>
        <strain evidence="2 3">BR3299</strain>
    </source>
</reference>
<evidence type="ECO:0000256" key="1">
    <source>
        <dbReference type="SAM" id="Phobius"/>
    </source>
</evidence>
<dbReference type="EMBL" id="LCYG01000127">
    <property type="protein sequence ID" value="KLK89734.1"/>
    <property type="molecule type" value="Genomic_DNA"/>
</dbReference>
<name>A0A0H1R3T5_9HYPH</name>
<dbReference type="PATRIC" id="fig|1225564.3.peg.688"/>
<evidence type="ECO:0000313" key="2">
    <source>
        <dbReference type="EMBL" id="KLK89734.1"/>
    </source>
</evidence>
<evidence type="ECO:0000313" key="3">
    <source>
        <dbReference type="Proteomes" id="UP000035489"/>
    </source>
</evidence>